<dbReference type="Proteomes" id="UP000034152">
    <property type="component" value="Unassembled WGS sequence"/>
</dbReference>
<evidence type="ECO:0000313" key="6">
    <source>
        <dbReference type="EMBL" id="KKH67310.1"/>
    </source>
</evidence>
<evidence type="ECO:0000313" key="12">
    <source>
        <dbReference type="Proteomes" id="UP000033814"/>
    </source>
</evidence>
<evidence type="ECO:0000313" key="9">
    <source>
        <dbReference type="EMBL" id="KKH80568.1"/>
    </source>
</evidence>
<dbReference type="EMBL" id="JJOT01000102">
    <property type="protein sequence ID" value="KKF99915.1"/>
    <property type="molecule type" value="Genomic_DNA"/>
</dbReference>
<evidence type="ECO:0000313" key="8">
    <source>
        <dbReference type="EMBL" id="KKH71796.1"/>
    </source>
</evidence>
<evidence type="ECO:0000313" key="2">
    <source>
        <dbReference type="EMBL" id="KKF99915.1"/>
    </source>
</evidence>
<proteinExistence type="predicted"/>
<evidence type="ECO:0000313" key="13">
    <source>
        <dbReference type="Proteomes" id="UP000034021"/>
    </source>
</evidence>
<keyword evidence="18" id="KW-1185">Reference proteome</keyword>
<dbReference type="EMBL" id="JJQV01000133">
    <property type="protein sequence ID" value="KKH80568.1"/>
    <property type="molecule type" value="Genomic_DNA"/>
</dbReference>
<dbReference type="Proteomes" id="UP000034040">
    <property type="component" value="Unassembled WGS sequence"/>
</dbReference>
<evidence type="ECO:0000313" key="4">
    <source>
        <dbReference type="EMBL" id="KKH40330.1"/>
    </source>
</evidence>
<organism evidence="3 15">
    <name type="scientific">Methanosarcina mazei</name>
    <name type="common">Methanosarcina frisia</name>
    <dbReference type="NCBI Taxonomy" id="2209"/>
    <lineage>
        <taxon>Archaea</taxon>
        <taxon>Methanobacteriati</taxon>
        <taxon>Methanobacteriota</taxon>
        <taxon>Stenosarchaea group</taxon>
        <taxon>Methanomicrobia</taxon>
        <taxon>Methanosarcinales</taxon>
        <taxon>Methanosarcinaceae</taxon>
        <taxon>Methanosarcina</taxon>
    </lineage>
</organism>
<evidence type="ECO:0000313" key="15">
    <source>
        <dbReference type="Proteomes" id="UP000034142"/>
    </source>
</evidence>
<evidence type="ECO:0000313" key="21">
    <source>
        <dbReference type="Proteomes" id="UP000034925"/>
    </source>
</evidence>
<dbReference type="EMBL" id="JJQG01000054">
    <property type="protein sequence ID" value="KKH40330.1"/>
    <property type="molecule type" value="Genomic_DNA"/>
</dbReference>
<dbReference type="Proteomes" id="UP000034142">
    <property type="component" value="Unassembled WGS sequence"/>
</dbReference>
<evidence type="ECO:0000313" key="20">
    <source>
        <dbReference type="Proteomes" id="UP000034758"/>
    </source>
</evidence>
<dbReference type="PATRIC" id="fig|2209.51.peg.994"/>
<evidence type="ECO:0000313" key="11">
    <source>
        <dbReference type="EMBL" id="KKI04408.1"/>
    </source>
</evidence>
<comment type="caution">
    <text evidence="3">The sequence shown here is derived from an EMBL/GenBank/DDBJ whole genome shotgun (WGS) entry which is preliminary data.</text>
</comment>
<evidence type="ECO:0000313" key="17">
    <source>
        <dbReference type="Proteomes" id="UP000034547"/>
    </source>
</evidence>
<evidence type="ECO:0000313" key="18">
    <source>
        <dbReference type="Proteomes" id="UP000034578"/>
    </source>
</evidence>
<dbReference type="Proteomes" id="UP000034547">
    <property type="component" value="Unassembled WGS sequence"/>
</dbReference>
<dbReference type="Proteomes" id="UP000034597">
    <property type="component" value="Unassembled WGS sequence"/>
</dbReference>
<dbReference type="EMBL" id="JJQH01000052">
    <property type="protein sequence ID" value="KKH42699.1"/>
    <property type="molecule type" value="Genomic_DNA"/>
</dbReference>
<evidence type="ECO:0000313" key="19">
    <source>
        <dbReference type="Proteomes" id="UP000034597"/>
    </source>
</evidence>
<evidence type="ECO:0000313" key="5">
    <source>
        <dbReference type="EMBL" id="KKH42699.1"/>
    </source>
</evidence>
<dbReference type="Proteomes" id="UP000034021">
    <property type="component" value="Unassembled WGS sequence"/>
</dbReference>
<dbReference type="Proteomes" id="UP000034578">
    <property type="component" value="Unassembled WGS sequence"/>
</dbReference>
<sequence length="59" mass="6474">MAGLSPSDAASFLKNYIDYKPDRDVYGLVIQAPAADGQILSLKPLYTIPKTIRCMNLKS</sequence>
<name>A0A0F8CGZ1_METMZ</name>
<dbReference type="EMBL" id="JJQU01000139">
    <property type="protein sequence ID" value="KKH84586.1"/>
    <property type="molecule type" value="Genomic_DNA"/>
</dbReference>
<accession>A0A0F8CGZ1</accession>
<dbReference type="EMBL" id="JJQS01000129">
    <property type="protein sequence ID" value="KKH71796.1"/>
    <property type="molecule type" value="Genomic_DNA"/>
</dbReference>
<evidence type="ECO:0000313" key="3">
    <source>
        <dbReference type="EMBL" id="KKG04149.1"/>
    </source>
</evidence>
<evidence type="ECO:0000313" key="7">
    <source>
        <dbReference type="EMBL" id="KKH70529.1"/>
    </source>
</evidence>
<dbReference type="AlphaFoldDB" id="A0A0F8CGZ1"/>
<dbReference type="EMBL" id="JJQR01000173">
    <property type="protein sequence ID" value="KKH70529.1"/>
    <property type="molecule type" value="Genomic_DNA"/>
</dbReference>
<evidence type="ECO:0000313" key="1">
    <source>
        <dbReference type="EMBL" id="KKF98406.1"/>
    </source>
</evidence>
<evidence type="ECO:0000313" key="14">
    <source>
        <dbReference type="Proteomes" id="UP000034040"/>
    </source>
</evidence>
<gene>
    <name evidence="3" type="ORF">DU31_01160</name>
    <name evidence="2" type="ORF">DU40_16110</name>
    <name evidence="1" type="ORF">DU47_06040</name>
    <name evidence="5" type="ORF">DU50_04545</name>
    <name evidence="4" type="ORF">DU54_14250</name>
    <name evidence="6" type="ORF">DU73_20365</name>
    <name evidence="8" type="ORF">DU77_10620</name>
    <name evidence="10" type="ORF">DU80_13155</name>
    <name evidence="9" type="ORF">DU82_14430</name>
    <name evidence="11" type="ORF">DU83_17250</name>
    <name evidence="7" type="ORF">DU86_02020</name>
</gene>
<reference evidence="12 13" key="1">
    <citation type="journal article" date="2015" name="ISME J.">
        <title>Genomic and phenotypic differentiation among Methanosarcina mazei populations from Columbia River sediment.</title>
        <authorList>
            <person name="Youngblut N.D."/>
            <person name="Wirth J.S."/>
            <person name="Henriksen J.R."/>
            <person name="Smith M."/>
            <person name="Simon H."/>
            <person name="Metcalf W.W."/>
            <person name="Whitaker R.J."/>
        </authorList>
    </citation>
    <scope>NUCLEOTIDE SEQUENCE [LARGE SCALE GENOMIC DNA]</scope>
    <source>
        <strain evidence="4 20">1.H.A.1A.1</strain>
        <strain evidence="5 13">1.H.A.1A.3</strain>
        <strain evidence="6">1.H.A.2.8</strain>
        <strain evidence="7 21">1.H.M.1A.1</strain>
        <strain evidence="8 14">1.H.M.1A.2</strain>
        <strain evidence="10 16">1.H.M.2.1</strain>
        <strain evidence="9 12">1.H.M.2.2</strain>
        <strain evidence="11 17">1.H.T.2.5</strain>
        <strain evidence="3 15">2.F.A.2.3</strain>
        <strain evidence="1 18">2.F.A.2.4</strain>
        <strain evidence="2 19">2.F.T.0.2</strain>
    </source>
</reference>
<dbReference type="EMBL" id="JJOS01000131">
    <property type="protein sequence ID" value="KKF98406.1"/>
    <property type="molecule type" value="Genomic_DNA"/>
</dbReference>
<evidence type="ECO:0000313" key="10">
    <source>
        <dbReference type="EMBL" id="KKH84586.1"/>
    </source>
</evidence>
<dbReference type="EMBL" id="JJRB01000056">
    <property type="protein sequence ID" value="KKI04408.1"/>
    <property type="molecule type" value="Genomic_DNA"/>
</dbReference>
<evidence type="ECO:0000313" key="16">
    <source>
        <dbReference type="Proteomes" id="UP000034152"/>
    </source>
</evidence>
<dbReference type="Proteomes" id="UP000034758">
    <property type="component" value="Unassembled WGS sequence"/>
</dbReference>
<dbReference type="Proteomes" id="UP000034925">
    <property type="component" value="Unassembled WGS sequence"/>
</dbReference>
<protein>
    <submittedName>
        <fullName evidence="3">Uncharacterized protein</fullName>
    </submittedName>
</protein>
<dbReference type="Proteomes" id="UP000033814">
    <property type="component" value="Unassembled WGS sequence"/>
</dbReference>
<dbReference type="EMBL" id="JJOR01000081">
    <property type="protein sequence ID" value="KKG04149.1"/>
    <property type="molecule type" value="Genomic_DNA"/>
</dbReference>
<dbReference type="EMBL" id="JJQP01000108">
    <property type="protein sequence ID" value="KKH67310.1"/>
    <property type="molecule type" value="Genomic_DNA"/>
</dbReference>